<gene>
    <name evidence="1" type="ORF">OESDEN_13274</name>
</gene>
<keyword evidence="2" id="KW-1185">Reference proteome</keyword>
<dbReference type="AlphaFoldDB" id="A0A0B1SST8"/>
<sequence>MDSKISGSGPQTWKNIGTRSDFKEYVSRLACVSKCYSTLFHIISGSNHWRLRYELRLQHSHRRVLGQGQCRKAVERHQGYARMMNVHSLL</sequence>
<evidence type="ECO:0000313" key="1">
    <source>
        <dbReference type="EMBL" id="KHJ86961.1"/>
    </source>
</evidence>
<name>A0A0B1SST8_OESDE</name>
<proteinExistence type="predicted"/>
<evidence type="ECO:0000313" key="2">
    <source>
        <dbReference type="Proteomes" id="UP000053660"/>
    </source>
</evidence>
<organism evidence="1 2">
    <name type="scientific">Oesophagostomum dentatum</name>
    <name type="common">Nodular worm</name>
    <dbReference type="NCBI Taxonomy" id="61180"/>
    <lineage>
        <taxon>Eukaryota</taxon>
        <taxon>Metazoa</taxon>
        <taxon>Ecdysozoa</taxon>
        <taxon>Nematoda</taxon>
        <taxon>Chromadorea</taxon>
        <taxon>Rhabditida</taxon>
        <taxon>Rhabditina</taxon>
        <taxon>Rhabditomorpha</taxon>
        <taxon>Strongyloidea</taxon>
        <taxon>Strongylidae</taxon>
        <taxon>Oesophagostomum</taxon>
    </lineage>
</organism>
<dbReference type="EMBL" id="KN558945">
    <property type="protein sequence ID" value="KHJ86961.1"/>
    <property type="molecule type" value="Genomic_DNA"/>
</dbReference>
<dbReference type="Proteomes" id="UP000053660">
    <property type="component" value="Unassembled WGS sequence"/>
</dbReference>
<protein>
    <submittedName>
        <fullName evidence="1">Uncharacterized protein</fullName>
    </submittedName>
</protein>
<accession>A0A0B1SST8</accession>
<reference evidence="1 2" key="1">
    <citation type="submission" date="2014-03" db="EMBL/GenBank/DDBJ databases">
        <title>Draft genome of the hookworm Oesophagostomum dentatum.</title>
        <authorList>
            <person name="Mitreva M."/>
        </authorList>
    </citation>
    <scope>NUCLEOTIDE SEQUENCE [LARGE SCALE GENOMIC DNA]</scope>
    <source>
        <strain evidence="1 2">OD-Hann</strain>
    </source>
</reference>